<keyword evidence="6" id="KW-0614">Plasmid</keyword>
<dbReference type="InterPro" id="IPR011006">
    <property type="entry name" value="CheY-like_superfamily"/>
</dbReference>
<evidence type="ECO:0000256" key="2">
    <source>
        <dbReference type="PROSITE-ProRule" id="PRU00169"/>
    </source>
</evidence>
<dbReference type="SUPFAM" id="SSF46894">
    <property type="entry name" value="C-terminal effector domain of the bipartite response regulators"/>
    <property type="match status" value="1"/>
</dbReference>
<dbReference type="Pfam" id="PF00072">
    <property type="entry name" value="Response_reg"/>
    <property type="match status" value="1"/>
</dbReference>
<dbReference type="InterPro" id="IPR001867">
    <property type="entry name" value="OmpR/PhoB-type_DNA-bd"/>
</dbReference>
<evidence type="ECO:0000313" key="7">
    <source>
        <dbReference type="Proteomes" id="UP000009045"/>
    </source>
</evidence>
<evidence type="ECO:0000313" key="6">
    <source>
        <dbReference type="EMBL" id="AEH83553.1"/>
    </source>
</evidence>
<feature type="modified residue" description="4-aspartylphosphate" evidence="2">
    <location>
        <position position="74"/>
    </location>
</feature>
<sequence>MAPRKKRPMVRRHRRQKTQAAICMRLLLVEDSPRLTELINETMHDAGWRLDGVSTLRDAEAAIAAREHDLVLLDLGLPDGDGLQLLQWIRREHVGLPVLIITARGSVDERIAGLDAGADDYLVKPFHHRELLSRCRAMLRRNPNAIQPVLEAGALRYDPATAELTCEGAVLPLPPRERSLIEILLREVGRVVPKRRLETALSEYGQELSSNALELAVSRVRKRLQSVETGVQIETVRGIGYLLRTV</sequence>
<dbReference type="InterPro" id="IPR001789">
    <property type="entry name" value="Sig_transdc_resp-reg_receiver"/>
</dbReference>
<reference evidence="6 7" key="1">
    <citation type="journal article" date="2011" name="J. Biotechnol.">
        <title>The complete genome sequence of the dominant Sinorhizobium meliloti field isolate SM11 extends the S. meliloti pan-genome.</title>
        <authorList>
            <person name="Schneiker-Bekel S."/>
            <person name="Wibberg D."/>
            <person name="Bekel T."/>
            <person name="Blom J."/>
            <person name="Linke B."/>
            <person name="Neuweger H."/>
            <person name="Stiens M."/>
            <person name="Vorholter F.J."/>
            <person name="Weidner S."/>
            <person name="Goesmann A."/>
            <person name="Puhler A."/>
            <person name="Schluter A."/>
        </authorList>
    </citation>
    <scope>NUCLEOTIDE SEQUENCE [LARGE SCALE GENOMIC DNA]</scope>
    <source>
        <strain evidence="6 7">SM11</strain>
        <plasmid evidence="7">pSmeSM11d</plasmid>
    </source>
</reference>
<feature type="domain" description="OmpR/PhoB-type" evidence="5">
    <location>
        <begin position="147"/>
        <end position="245"/>
    </location>
</feature>
<dbReference type="PANTHER" id="PTHR48111:SF36">
    <property type="entry name" value="TRANSCRIPTIONAL REGULATORY PROTEIN CUTR"/>
    <property type="match status" value="1"/>
</dbReference>
<evidence type="ECO:0000256" key="3">
    <source>
        <dbReference type="PROSITE-ProRule" id="PRU01091"/>
    </source>
</evidence>
<dbReference type="SUPFAM" id="SSF52172">
    <property type="entry name" value="CheY-like"/>
    <property type="match status" value="1"/>
</dbReference>
<organism evidence="6 7">
    <name type="scientific">Sinorhizobium meliloti (strain SM11)</name>
    <dbReference type="NCBI Taxonomy" id="707241"/>
    <lineage>
        <taxon>Bacteria</taxon>
        <taxon>Pseudomonadati</taxon>
        <taxon>Pseudomonadota</taxon>
        <taxon>Alphaproteobacteria</taxon>
        <taxon>Hyphomicrobiales</taxon>
        <taxon>Rhizobiaceae</taxon>
        <taxon>Sinorhizobium/Ensifer group</taxon>
        <taxon>Sinorhizobium</taxon>
    </lineage>
</organism>
<dbReference type="GO" id="GO:0005829">
    <property type="term" value="C:cytosol"/>
    <property type="evidence" value="ECO:0007669"/>
    <property type="project" value="TreeGrafter"/>
</dbReference>
<dbReference type="Proteomes" id="UP000009045">
    <property type="component" value="Plasmid pSmeSM11d"/>
</dbReference>
<proteinExistence type="predicted"/>
<dbReference type="InterPro" id="IPR039420">
    <property type="entry name" value="WalR-like"/>
</dbReference>
<dbReference type="AlphaFoldDB" id="F7XG77"/>
<dbReference type="KEGG" id="smx:SM11_pD0721"/>
<evidence type="ECO:0000259" key="4">
    <source>
        <dbReference type="PROSITE" id="PS50110"/>
    </source>
</evidence>
<dbReference type="PANTHER" id="PTHR48111">
    <property type="entry name" value="REGULATOR OF RPOS"/>
    <property type="match status" value="1"/>
</dbReference>
<dbReference type="CDD" id="cd17624">
    <property type="entry name" value="REC_OmpR_PmrA-like"/>
    <property type="match status" value="1"/>
</dbReference>
<dbReference type="GO" id="GO:0006355">
    <property type="term" value="P:regulation of DNA-templated transcription"/>
    <property type="evidence" value="ECO:0007669"/>
    <property type="project" value="InterPro"/>
</dbReference>
<feature type="domain" description="Response regulatory" evidence="4">
    <location>
        <begin position="25"/>
        <end position="139"/>
    </location>
</feature>
<dbReference type="GO" id="GO:0000976">
    <property type="term" value="F:transcription cis-regulatory region binding"/>
    <property type="evidence" value="ECO:0007669"/>
    <property type="project" value="TreeGrafter"/>
</dbReference>
<dbReference type="Gene3D" id="3.40.50.2300">
    <property type="match status" value="1"/>
</dbReference>
<feature type="DNA-binding region" description="OmpR/PhoB-type" evidence="3">
    <location>
        <begin position="147"/>
        <end position="245"/>
    </location>
</feature>
<keyword evidence="1 3" id="KW-0238">DNA-binding</keyword>
<dbReference type="HOGENOM" id="CLU_000445_30_1_5"/>
<dbReference type="PATRIC" id="fig|707241.3.peg.6408"/>
<dbReference type="Gene3D" id="6.10.250.690">
    <property type="match status" value="1"/>
</dbReference>
<dbReference type="PROSITE" id="PS51755">
    <property type="entry name" value="OMPR_PHOB"/>
    <property type="match status" value="1"/>
</dbReference>
<dbReference type="Gene3D" id="1.10.10.10">
    <property type="entry name" value="Winged helix-like DNA-binding domain superfamily/Winged helix DNA-binding domain"/>
    <property type="match status" value="1"/>
</dbReference>
<dbReference type="CDD" id="cd00383">
    <property type="entry name" value="trans_reg_C"/>
    <property type="match status" value="1"/>
</dbReference>
<dbReference type="GO" id="GO:0000156">
    <property type="term" value="F:phosphorelay response regulator activity"/>
    <property type="evidence" value="ECO:0007669"/>
    <property type="project" value="TreeGrafter"/>
</dbReference>
<dbReference type="InterPro" id="IPR016032">
    <property type="entry name" value="Sig_transdc_resp-reg_C-effctor"/>
</dbReference>
<dbReference type="PROSITE" id="PS50110">
    <property type="entry name" value="RESPONSE_REGULATORY"/>
    <property type="match status" value="1"/>
</dbReference>
<name>F7XG77_SINMM</name>
<dbReference type="SMART" id="SM00448">
    <property type="entry name" value="REC"/>
    <property type="match status" value="1"/>
</dbReference>
<dbReference type="SMART" id="SM00862">
    <property type="entry name" value="Trans_reg_C"/>
    <property type="match status" value="1"/>
</dbReference>
<dbReference type="EMBL" id="CP001832">
    <property type="protein sequence ID" value="AEH83553.1"/>
    <property type="molecule type" value="Genomic_DNA"/>
</dbReference>
<dbReference type="InterPro" id="IPR036388">
    <property type="entry name" value="WH-like_DNA-bd_sf"/>
</dbReference>
<protein>
    <submittedName>
        <fullName evidence="6">Two-component response regulator protein</fullName>
    </submittedName>
</protein>
<evidence type="ECO:0000256" key="1">
    <source>
        <dbReference type="ARBA" id="ARBA00023125"/>
    </source>
</evidence>
<gene>
    <name evidence="6" type="ordered locus">SM11_pD0721</name>
</gene>
<geneLocation type="plasmid" evidence="6 7">
    <name>pSmeSM11d</name>
</geneLocation>
<dbReference type="Pfam" id="PF00486">
    <property type="entry name" value="Trans_reg_C"/>
    <property type="match status" value="1"/>
</dbReference>
<accession>F7XG77</accession>
<evidence type="ECO:0000259" key="5">
    <source>
        <dbReference type="PROSITE" id="PS51755"/>
    </source>
</evidence>
<dbReference type="GO" id="GO:0032993">
    <property type="term" value="C:protein-DNA complex"/>
    <property type="evidence" value="ECO:0007669"/>
    <property type="project" value="TreeGrafter"/>
</dbReference>
<keyword evidence="2" id="KW-0597">Phosphoprotein</keyword>